<proteinExistence type="predicted"/>
<dbReference type="EMBL" id="VSSQ01015070">
    <property type="protein sequence ID" value="MPM55014.1"/>
    <property type="molecule type" value="Genomic_DNA"/>
</dbReference>
<evidence type="ECO:0000256" key="1">
    <source>
        <dbReference type="SAM" id="MobiDB-lite"/>
    </source>
</evidence>
<accession>A0A645AZS7</accession>
<protein>
    <submittedName>
        <fullName evidence="2">Uncharacterized protein</fullName>
    </submittedName>
</protein>
<comment type="caution">
    <text evidence="2">The sequence shown here is derived from an EMBL/GenBank/DDBJ whole genome shotgun (WGS) entry which is preliminary data.</text>
</comment>
<organism evidence="2">
    <name type="scientific">bioreactor metagenome</name>
    <dbReference type="NCBI Taxonomy" id="1076179"/>
    <lineage>
        <taxon>unclassified sequences</taxon>
        <taxon>metagenomes</taxon>
        <taxon>ecological metagenomes</taxon>
    </lineage>
</organism>
<reference evidence="2" key="1">
    <citation type="submission" date="2019-08" db="EMBL/GenBank/DDBJ databases">
        <authorList>
            <person name="Kucharzyk K."/>
            <person name="Murdoch R.W."/>
            <person name="Higgins S."/>
            <person name="Loffler F."/>
        </authorList>
    </citation>
    <scope>NUCLEOTIDE SEQUENCE</scope>
</reference>
<feature type="region of interest" description="Disordered" evidence="1">
    <location>
        <begin position="68"/>
        <end position="90"/>
    </location>
</feature>
<sequence>MIAGNREGRGREAVETSLHRVEFRFRALIGEVAGHHYEIELPGVDFVGRFFQLGFVVIVRRNMQIGQHGEAGGPCRRQKYQNAHPDLNRPPHRRHIILRFSELNRKPDYYSAGRDRLQAVCTRFTKESPPCSTIVQTLPGCCWKKPEKRLYWEQIGKLPVIFGTEPS</sequence>
<evidence type="ECO:0000313" key="2">
    <source>
        <dbReference type="EMBL" id="MPM55014.1"/>
    </source>
</evidence>
<gene>
    <name evidence="2" type="ORF">SDC9_101799</name>
</gene>
<name>A0A645AZS7_9ZZZZ</name>
<dbReference type="AlphaFoldDB" id="A0A645AZS7"/>